<keyword evidence="3" id="KW-1185">Reference proteome</keyword>
<accession>A0A518EZC2</accession>
<reference evidence="2 3" key="1">
    <citation type="submission" date="2019-02" db="EMBL/GenBank/DDBJ databases">
        <title>Deep-cultivation of Planctomycetes and their phenomic and genomic characterization uncovers novel biology.</title>
        <authorList>
            <person name="Wiegand S."/>
            <person name="Jogler M."/>
            <person name="Boedeker C."/>
            <person name="Pinto D."/>
            <person name="Vollmers J."/>
            <person name="Rivas-Marin E."/>
            <person name="Kohn T."/>
            <person name="Peeters S.H."/>
            <person name="Heuer A."/>
            <person name="Rast P."/>
            <person name="Oberbeckmann S."/>
            <person name="Bunk B."/>
            <person name="Jeske O."/>
            <person name="Meyerdierks A."/>
            <person name="Storesund J.E."/>
            <person name="Kallscheuer N."/>
            <person name="Luecker S."/>
            <person name="Lage O.M."/>
            <person name="Pohl T."/>
            <person name="Merkel B.J."/>
            <person name="Hornburger P."/>
            <person name="Mueller R.-W."/>
            <person name="Bruemmer F."/>
            <person name="Labrenz M."/>
            <person name="Spormann A.M."/>
            <person name="Op den Camp H."/>
            <person name="Overmann J."/>
            <person name="Amann R."/>
            <person name="Jetten M.S.M."/>
            <person name="Mascher T."/>
            <person name="Medema M.H."/>
            <person name="Devos D.P."/>
            <person name="Kaster A.-K."/>
            <person name="Ovreas L."/>
            <person name="Rohde M."/>
            <person name="Galperin M.Y."/>
            <person name="Jogler C."/>
        </authorList>
    </citation>
    <scope>NUCLEOTIDE SEQUENCE [LARGE SCALE GENOMIC DNA]</scope>
    <source>
        <strain evidence="2 3">Poly30</strain>
    </source>
</reference>
<dbReference type="GO" id="GO:0004803">
    <property type="term" value="F:transposase activity"/>
    <property type="evidence" value="ECO:0007669"/>
    <property type="project" value="InterPro"/>
</dbReference>
<dbReference type="InterPro" id="IPR036515">
    <property type="entry name" value="Transposase_17_sf"/>
</dbReference>
<dbReference type="GO" id="GO:0006313">
    <property type="term" value="P:DNA transposition"/>
    <property type="evidence" value="ECO:0007669"/>
    <property type="project" value="InterPro"/>
</dbReference>
<dbReference type="Proteomes" id="UP000320390">
    <property type="component" value="Chromosome"/>
</dbReference>
<dbReference type="PANTHER" id="PTHR34322">
    <property type="entry name" value="TRANSPOSASE, Y1_TNP DOMAIN-CONTAINING"/>
    <property type="match status" value="1"/>
</dbReference>
<proteinExistence type="predicted"/>
<name>A0A518EZC2_9BACT</name>
<gene>
    <name evidence="2" type="ORF">Poly30_49940</name>
</gene>
<sequence length="334" mass="37943">MARRPRENYPGRWHHVYDRGVAGRSIFTDDVDRAKFYSLVEKQVSLGRIVVFAFVLMTNHYHFLLMSPTGELDLAMRDIFREYVLYFNSRHGRDGPLYRARYSSKPVVTSDYKRRVLWYIDRNPVAAGIVERAIDYPHGSAYRFHRGIAPSWLNTEWAASIVEEMHGVVGMPVGTYGTGGCSRFGSESDRLVEARMNSAGTVDPLDRSLETEEERNDFLTEYLGAREPEALLMEMPVAAAETVIRVCRSLEAAEGPWLQPARRKHWDLFATARMGLLKRMAGFTIDEVARHAGIGRSAAARALAHHEDRLARDPGYRTRVHGIARAVLWGDEVC</sequence>
<dbReference type="AlphaFoldDB" id="A0A518EZC2"/>
<protein>
    <recommendedName>
        <fullName evidence="1">Transposase IS200-like domain-containing protein</fullName>
    </recommendedName>
</protein>
<evidence type="ECO:0000313" key="2">
    <source>
        <dbReference type="EMBL" id="QDV09436.1"/>
    </source>
</evidence>
<organism evidence="2 3">
    <name type="scientific">Saltatorellus ferox</name>
    <dbReference type="NCBI Taxonomy" id="2528018"/>
    <lineage>
        <taxon>Bacteria</taxon>
        <taxon>Pseudomonadati</taxon>
        <taxon>Planctomycetota</taxon>
        <taxon>Planctomycetia</taxon>
        <taxon>Planctomycetia incertae sedis</taxon>
        <taxon>Saltatorellus</taxon>
    </lineage>
</organism>
<dbReference type="GO" id="GO:0003677">
    <property type="term" value="F:DNA binding"/>
    <property type="evidence" value="ECO:0007669"/>
    <property type="project" value="InterPro"/>
</dbReference>
<feature type="domain" description="Transposase IS200-like" evidence="1">
    <location>
        <begin position="9"/>
        <end position="123"/>
    </location>
</feature>
<dbReference type="EMBL" id="CP036434">
    <property type="protein sequence ID" value="QDV09436.1"/>
    <property type="molecule type" value="Genomic_DNA"/>
</dbReference>
<dbReference type="InterPro" id="IPR002686">
    <property type="entry name" value="Transposase_17"/>
</dbReference>
<dbReference type="SUPFAM" id="SSF143422">
    <property type="entry name" value="Transposase IS200-like"/>
    <property type="match status" value="1"/>
</dbReference>
<dbReference type="PANTHER" id="PTHR34322:SF2">
    <property type="entry name" value="TRANSPOSASE IS200-LIKE DOMAIN-CONTAINING PROTEIN"/>
    <property type="match status" value="1"/>
</dbReference>
<dbReference type="SMART" id="SM01321">
    <property type="entry name" value="Y1_Tnp"/>
    <property type="match status" value="1"/>
</dbReference>
<dbReference type="Gene3D" id="3.30.70.1290">
    <property type="entry name" value="Transposase IS200-like"/>
    <property type="match status" value="1"/>
</dbReference>
<evidence type="ECO:0000313" key="3">
    <source>
        <dbReference type="Proteomes" id="UP000320390"/>
    </source>
</evidence>
<evidence type="ECO:0000259" key="1">
    <source>
        <dbReference type="SMART" id="SM01321"/>
    </source>
</evidence>